<dbReference type="GO" id="GO:0008168">
    <property type="term" value="F:methyltransferase activity"/>
    <property type="evidence" value="ECO:0007669"/>
    <property type="project" value="UniProtKB-KW"/>
</dbReference>
<evidence type="ECO:0000256" key="5">
    <source>
        <dbReference type="ARBA" id="ARBA00022747"/>
    </source>
</evidence>
<sequence length="323" mass="34287">MTADLIVHGFAGIGWSEGMLPLGLADVGLELDWAACRTRSDAGHATVQCDVADYPTEPFRGRTVGKVDSPPCQAYSRSGGRLGLHDRPLVAQAVEDLARGRDTRAAIKAACLDERSILTAEPMRWHYDLRPQWIAMEQVPAVLPLWGQYVEILRDWGYSAACGVLDAADFGLPQHRKRAVLVASRVAEVRLPEPTHGFGLGLLPHVSMAEAIGWGYTRRPAPTVTGGGTATGGAEPFGNGTRRAMKAAAERVGEWRERVGVTHMRPTLAEAAVLQGFRPGLVFAGRAGQRYLQVGNAVAVPFATAVLSAATGLPSAAALPAAA</sequence>
<dbReference type="SUPFAM" id="SSF53335">
    <property type="entry name" value="S-adenosyl-L-methionine-dependent methyltransferases"/>
    <property type="match status" value="1"/>
</dbReference>
<feature type="active site" evidence="6">
    <location>
        <position position="72"/>
    </location>
</feature>
<dbReference type="InterPro" id="IPR001525">
    <property type="entry name" value="C5_MeTfrase"/>
</dbReference>
<accession>A0ABT6W4V8</accession>
<evidence type="ECO:0000256" key="2">
    <source>
        <dbReference type="ARBA" id="ARBA00022603"/>
    </source>
</evidence>
<reference evidence="7 8" key="1">
    <citation type="submission" date="2023-05" db="EMBL/GenBank/DDBJ databases">
        <title>Streptantibioticus silvisoli sp. nov., acidotolerant actinomycetes 1 from pine litter.</title>
        <authorList>
            <person name="Swiecimska M."/>
            <person name="Golinska P."/>
            <person name="Sangal V."/>
            <person name="Wachnowicz B."/>
            <person name="Goodfellow M."/>
        </authorList>
    </citation>
    <scope>NUCLEOTIDE SEQUENCE [LARGE SCALE GENOMIC DNA]</scope>
    <source>
        <strain evidence="7 8">SL54</strain>
    </source>
</reference>
<keyword evidence="4 6" id="KW-0949">S-adenosyl-L-methionine</keyword>
<evidence type="ECO:0000256" key="1">
    <source>
        <dbReference type="ARBA" id="ARBA00011975"/>
    </source>
</evidence>
<dbReference type="EMBL" id="JAAGKO020000040">
    <property type="protein sequence ID" value="MDI5965790.1"/>
    <property type="molecule type" value="Genomic_DNA"/>
</dbReference>
<keyword evidence="2 6" id="KW-0489">Methyltransferase</keyword>
<comment type="similarity">
    <text evidence="6">Belongs to the class I-like SAM-binding methyltransferase superfamily. C5-methyltransferase family.</text>
</comment>
<gene>
    <name evidence="7" type="ORF">POF43_024190</name>
</gene>
<evidence type="ECO:0000313" key="7">
    <source>
        <dbReference type="EMBL" id="MDI5965790.1"/>
    </source>
</evidence>
<dbReference type="GO" id="GO:0032259">
    <property type="term" value="P:methylation"/>
    <property type="evidence" value="ECO:0007669"/>
    <property type="project" value="UniProtKB-KW"/>
</dbReference>
<comment type="caution">
    <text evidence="7">The sequence shown here is derived from an EMBL/GenBank/DDBJ whole genome shotgun (WGS) entry which is preliminary data.</text>
</comment>
<keyword evidence="5" id="KW-0680">Restriction system</keyword>
<organism evidence="7 8">
    <name type="scientific">Streptantibioticus silvisoli</name>
    <dbReference type="NCBI Taxonomy" id="2705255"/>
    <lineage>
        <taxon>Bacteria</taxon>
        <taxon>Bacillati</taxon>
        <taxon>Actinomycetota</taxon>
        <taxon>Actinomycetes</taxon>
        <taxon>Kitasatosporales</taxon>
        <taxon>Streptomycetaceae</taxon>
        <taxon>Streptantibioticus</taxon>
    </lineage>
</organism>
<dbReference type="Pfam" id="PF00145">
    <property type="entry name" value="DNA_methylase"/>
    <property type="match status" value="1"/>
</dbReference>
<proteinExistence type="inferred from homology"/>
<evidence type="ECO:0000256" key="3">
    <source>
        <dbReference type="ARBA" id="ARBA00022679"/>
    </source>
</evidence>
<keyword evidence="8" id="KW-1185">Reference proteome</keyword>
<dbReference type="RefSeq" id="WP_271322050.1">
    <property type="nucleotide sequence ID" value="NZ_JAAGKO020000040.1"/>
</dbReference>
<dbReference type="EC" id="2.1.1.37" evidence="1"/>
<evidence type="ECO:0000256" key="4">
    <source>
        <dbReference type="ARBA" id="ARBA00022691"/>
    </source>
</evidence>
<keyword evidence="3 6" id="KW-0808">Transferase</keyword>
<name>A0ABT6W4V8_9ACTN</name>
<dbReference type="Proteomes" id="UP001156398">
    <property type="component" value="Unassembled WGS sequence"/>
</dbReference>
<protein>
    <recommendedName>
        <fullName evidence="1">DNA (cytosine-5-)-methyltransferase</fullName>
        <ecNumber evidence="1">2.1.1.37</ecNumber>
    </recommendedName>
</protein>
<evidence type="ECO:0000313" key="8">
    <source>
        <dbReference type="Proteomes" id="UP001156398"/>
    </source>
</evidence>
<dbReference type="PANTHER" id="PTHR10629:SF52">
    <property type="entry name" value="DNA (CYTOSINE-5)-METHYLTRANSFERASE 1"/>
    <property type="match status" value="1"/>
</dbReference>
<dbReference type="InterPro" id="IPR050390">
    <property type="entry name" value="C5-Methyltransferase"/>
</dbReference>
<evidence type="ECO:0000256" key="6">
    <source>
        <dbReference type="PROSITE-ProRule" id="PRU01016"/>
    </source>
</evidence>
<dbReference type="Gene3D" id="3.40.50.150">
    <property type="entry name" value="Vaccinia Virus protein VP39"/>
    <property type="match status" value="1"/>
</dbReference>
<dbReference type="PROSITE" id="PS51679">
    <property type="entry name" value="SAM_MT_C5"/>
    <property type="match status" value="1"/>
</dbReference>
<dbReference type="PANTHER" id="PTHR10629">
    <property type="entry name" value="CYTOSINE-SPECIFIC METHYLTRANSFERASE"/>
    <property type="match status" value="1"/>
</dbReference>
<dbReference type="InterPro" id="IPR029063">
    <property type="entry name" value="SAM-dependent_MTases_sf"/>
</dbReference>
<dbReference type="Gene3D" id="3.90.120.10">
    <property type="entry name" value="DNA Methylase, subunit A, domain 2"/>
    <property type="match status" value="1"/>
</dbReference>